<dbReference type="AlphaFoldDB" id="A0A250V6P2"/>
<keyword evidence="2" id="KW-1185">Reference proteome</keyword>
<sequence length="239" mass="27418">MQDLLARAIQAHGGVEHWRTLSRFRARSRAQGAIWAIKGKQGAFGELVITGGTRTQRVTIAPYPERGLCITWEPQRQTIQQDNGVLMAEQSHPQARFDFHTRQTPWDDFHAGYFAAEVLWSYLTVPFHLLRDDIHTEEAEPWYEEGATWLALRVTYPKTFATPSKQQTLYFDESGLLRRTEFGFELLGPGPAVHHASLHRRFDGIVIPTRHRVYVRNPDGTRARESTSLAIDIEDAYFT</sequence>
<name>A0A250V6P2_STROL</name>
<dbReference type="EMBL" id="BDQI01000001">
    <property type="protein sequence ID" value="GAX49706.1"/>
    <property type="molecule type" value="Genomic_DNA"/>
</dbReference>
<dbReference type="STRING" id="1963.AQJ27_00095"/>
<evidence type="ECO:0000313" key="1">
    <source>
        <dbReference type="EMBL" id="GAX49706.1"/>
    </source>
</evidence>
<dbReference type="Proteomes" id="UP000217446">
    <property type="component" value="Unassembled WGS sequence"/>
</dbReference>
<protein>
    <submittedName>
        <fullName evidence="1">Uncharacterized protein</fullName>
    </submittedName>
</protein>
<comment type="caution">
    <text evidence="1">The sequence shown here is derived from an EMBL/GenBank/DDBJ whole genome shotgun (WGS) entry which is preliminary data.</text>
</comment>
<proteinExistence type="predicted"/>
<organism evidence="1 2">
    <name type="scientific">Streptomyces olivochromogenes</name>
    <dbReference type="NCBI Taxonomy" id="1963"/>
    <lineage>
        <taxon>Bacteria</taxon>
        <taxon>Bacillati</taxon>
        <taxon>Actinomycetota</taxon>
        <taxon>Actinomycetes</taxon>
        <taxon>Kitasatosporales</taxon>
        <taxon>Streptomycetaceae</taxon>
        <taxon>Streptomyces</taxon>
    </lineage>
</organism>
<evidence type="ECO:0000313" key="2">
    <source>
        <dbReference type="Proteomes" id="UP000217446"/>
    </source>
</evidence>
<accession>A0A250V6P2</accession>
<gene>
    <name evidence="1" type="ORF">SO3561_01195</name>
</gene>
<reference evidence="2" key="1">
    <citation type="submission" date="2017-05" db="EMBL/GenBank/DDBJ databases">
        <title>Streptomyces olivochromogenes NBRC 3561 whole genome shotgun sequence.</title>
        <authorList>
            <person name="Dohra H."/>
            <person name="Kodani S."/>
        </authorList>
    </citation>
    <scope>NUCLEOTIDE SEQUENCE [LARGE SCALE GENOMIC DNA]</scope>
    <source>
        <strain evidence="2">NBRC 3561</strain>
    </source>
</reference>
<dbReference type="RefSeq" id="WP_067359907.1">
    <property type="nucleotide sequence ID" value="NZ_BDQI01000001.1"/>
</dbReference>